<comment type="subunit">
    <text evidence="1">Binds cAMP-dependent protein kinase (PKA). Interacts with PRKCA; only the cytoplasmic form is capable of interacting with PRKCA.</text>
</comment>
<dbReference type="InterPro" id="IPR009097">
    <property type="entry name" value="Cyclic_Pdiesterase"/>
</dbReference>
<dbReference type="InterPro" id="IPR019511">
    <property type="entry name" value="AKAP7_RI-RII-bd_dom"/>
</dbReference>
<feature type="domain" description="A-kinase anchor protein 7 RI-RII subunit-binding" evidence="4">
    <location>
        <begin position="389"/>
        <end position="422"/>
    </location>
</feature>
<name>A0A7J6BVZ6_9TELE</name>
<protein>
    <recommendedName>
        <fullName evidence="7">A-kinase anchoring protein 7</fullName>
    </recommendedName>
</protein>
<accession>A0A7J6BVZ6</accession>
<organism evidence="5 6">
    <name type="scientific">Onychostoma macrolepis</name>
    <dbReference type="NCBI Taxonomy" id="369639"/>
    <lineage>
        <taxon>Eukaryota</taxon>
        <taxon>Metazoa</taxon>
        <taxon>Chordata</taxon>
        <taxon>Craniata</taxon>
        <taxon>Vertebrata</taxon>
        <taxon>Euteleostomi</taxon>
        <taxon>Actinopterygii</taxon>
        <taxon>Neopterygii</taxon>
        <taxon>Teleostei</taxon>
        <taxon>Ostariophysi</taxon>
        <taxon>Cypriniformes</taxon>
        <taxon>Cyprinidae</taxon>
        <taxon>Acrossocheilinae</taxon>
        <taxon>Onychostoma</taxon>
    </lineage>
</organism>
<reference evidence="5 6" key="1">
    <citation type="submission" date="2020-04" db="EMBL/GenBank/DDBJ databases">
        <title>Chromosome-level genome assembly of a cyprinid fish Onychostoma macrolepis by integration of Nanopore Sequencing, Bionano and Hi-C technology.</title>
        <authorList>
            <person name="Wang D."/>
        </authorList>
    </citation>
    <scope>NUCLEOTIDE SEQUENCE [LARGE SCALE GENOMIC DNA]</scope>
    <source>
        <strain evidence="5">SWU-2019</strain>
        <tissue evidence="5">Muscle</tissue>
    </source>
</reference>
<feature type="domain" description="A-kinase anchor protein 7-like phosphoesterase" evidence="3">
    <location>
        <begin position="183"/>
        <end position="381"/>
    </location>
</feature>
<feature type="compositionally biased region" description="Basic residues" evidence="2">
    <location>
        <begin position="101"/>
        <end position="120"/>
    </location>
</feature>
<feature type="region of interest" description="Disordered" evidence="2">
    <location>
        <begin position="79"/>
        <end position="123"/>
    </location>
</feature>
<dbReference type="EMBL" id="JAAMOB010000020">
    <property type="protein sequence ID" value="KAF4099156.1"/>
    <property type="molecule type" value="Genomic_DNA"/>
</dbReference>
<dbReference type="GO" id="GO:0005829">
    <property type="term" value="C:cytosol"/>
    <property type="evidence" value="ECO:0007669"/>
    <property type="project" value="TreeGrafter"/>
</dbReference>
<dbReference type="PANTHER" id="PTHR15934:SF6">
    <property type="entry name" value="A-KINASE ANCHOR PROTEIN 7 ISOFORM GAMMA"/>
    <property type="match status" value="1"/>
</dbReference>
<evidence type="ECO:0000313" key="5">
    <source>
        <dbReference type="EMBL" id="KAF4099156.1"/>
    </source>
</evidence>
<evidence type="ECO:0000313" key="6">
    <source>
        <dbReference type="Proteomes" id="UP000579812"/>
    </source>
</evidence>
<comment type="caution">
    <text evidence="5">The sequence shown here is derived from an EMBL/GenBank/DDBJ whole genome shotgun (WGS) entry which is preliminary data.</text>
</comment>
<dbReference type="Gene3D" id="3.90.1140.10">
    <property type="entry name" value="Cyclic phosphodiesterase"/>
    <property type="match status" value="1"/>
</dbReference>
<feature type="compositionally biased region" description="Low complexity" evidence="2">
    <location>
        <begin position="79"/>
        <end position="100"/>
    </location>
</feature>
<evidence type="ECO:0000256" key="1">
    <source>
        <dbReference type="ARBA" id="ARBA00038702"/>
    </source>
</evidence>
<dbReference type="GO" id="GO:0034237">
    <property type="term" value="F:protein kinase A regulatory subunit binding"/>
    <property type="evidence" value="ECO:0007669"/>
    <property type="project" value="TreeGrafter"/>
</dbReference>
<dbReference type="SUPFAM" id="SSF55144">
    <property type="entry name" value="LigT-like"/>
    <property type="match status" value="1"/>
</dbReference>
<dbReference type="Proteomes" id="UP000579812">
    <property type="component" value="Unassembled WGS sequence"/>
</dbReference>
<evidence type="ECO:0000259" key="4">
    <source>
        <dbReference type="Pfam" id="PF10470"/>
    </source>
</evidence>
<proteinExistence type="predicted"/>
<gene>
    <name evidence="5" type="ORF">G5714_019282</name>
</gene>
<evidence type="ECO:0008006" key="7">
    <source>
        <dbReference type="Google" id="ProtNLM"/>
    </source>
</evidence>
<dbReference type="InterPro" id="IPR019510">
    <property type="entry name" value="AKAP7-like_phosphoesterase"/>
</dbReference>
<keyword evidence="6" id="KW-1185">Reference proteome</keyword>
<dbReference type="PANTHER" id="PTHR15934">
    <property type="entry name" value="RNA 2',3'-CYCLIC PHOSPHODIESTERASE"/>
    <property type="match status" value="1"/>
</dbReference>
<evidence type="ECO:0000256" key="2">
    <source>
        <dbReference type="SAM" id="MobiDB-lite"/>
    </source>
</evidence>
<feature type="region of interest" description="Disordered" evidence="2">
    <location>
        <begin position="146"/>
        <end position="181"/>
    </location>
</feature>
<dbReference type="Pfam" id="PF10469">
    <property type="entry name" value="AKAP7_NLS"/>
    <property type="match status" value="1"/>
</dbReference>
<evidence type="ECO:0000259" key="3">
    <source>
        <dbReference type="Pfam" id="PF10469"/>
    </source>
</evidence>
<sequence length="440" mass="49170">MTPRRPHYYCVLLCALKTTPDQNPSKDDTQRCAGACKDVPSEVIKCGQVKLRVRSQSYETQRPCCVQLAEDIMEEINNNSVSTQQQQHSTTQQKNTTQAAKKVKKAKKEPKKVSGKKKKQKEAESACSLMAELPFANTEVWKELGFSSAESSTKKKRKRGDSSRVESEEDGDKKKKKKETARPNYFVSLPITNPEIKQAVEQVQKLLLEKDCRLSRALIPVGTLHITLLVTHLSTQEQLDLAASTLSELESPLNALLGGRRLTLPFCGIGHFKQEVAFVQITDGDHLTTLTLMAESIRKAFEEQGIVSGDDKAFKPHLTFLKLSRAPKLRKQGVKKLDPALFSEFKDRVFGDECVCRVDLCSMLKKKSADGYYHREKSVSFSIKKAPAPDDEELVSLSKQLVEDAVLRAVQQYMEETQQNGTAPRDEAPPGTASKLNTTK</sequence>
<dbReference type="Pfam" id="PF10470">
    <property type="entry name" value="AKAP7_RIRII_bdg"/>
    <property type="match status" value="1"/>
</dbReference>
<dbReference type="GO" id="GO:0010738">
    <property type="term" value="P:regulation of protein kinase A signaling"/>
    <property type="evidence" value="ECO:0007669"/>
    <property type="project" value="TreeGrafter"/>
</dbReference>
<dbReference type="InterPro" id="IPR052641">
    <property type="entry name" value="AKAP7_isoform_gamma"/>
</dbReference>
<dbReference type="AlphaFoldDB" id="A0A7J6BVZ6"/>
<feature type="region of interest" description="Disordered" evidence="2">
    <location>
        <begin position="413"/>
        <end position="440"/>
    </location>
</feature>